<proteinExistence type="predicted"/>
<keyword evidence="3" id="KW-1185">Reference proteome</keyword>
<dbReference type="AlphaFoldDB" id="A0A2S4PLX8"/>
<dbReference type="EMBL" id="PEDP01001928">
    <property type="protein sequence ID" value="POS83065.1"/>
    <property type="molecule type" value="Genomic_DNA"/>
</dbReference>
<evidence type="ECO:0000313" key="3">
    <source>
        <dbReference type="Proteomes" id="UP000237438"/>
    </source>
</evidence>
<dbReference type="Proteomes" id="UP000237438">
    <property type="component" value="Unassembled WGS sequence"/>
</dbReference>
<name>A0A2S4PLX8_9PEZI</name>
<comment type="caution">
    <text evidence="2">The sequence shown here is derived from an EMBL/GenBank/DDBJ whole genome shotgun (WGS) entry which is preliminary data.</text>
</comment>
<organism evidence="2 3">
    <name type="scientific">Erysiphe pulchra</name>
    <dbReference type="NCBI Taxonomy" id="225359"/>
    <lineage>
        <taxon>Eukaryota</taxon>
        <taxon>Fungi</taxon>
        <taxon>Dikarya</taxon>
        <taxon>Ascomycota</taxon>
        <taxon>Pezizomycotina</taxon>
        <taxon>Leotiomycetes</taxon>
        <taxon>Erysiphales</taxon>
        <taxon>Erysiphaceae</taxon>
        <taxon>Erysiphe</taxon>
    </lineage>
</organism>
<evidence type="ECO:0000313" key="2">
    <source>
        <dbReference type="EMBL" id="POS83065.1"/>
    </source>
</evidence>
<accession>A0A2S4PLX8</accession>
<feature type="region of interest" description="Disordered" evidence="1">
    <location>
        <begin position="78"/>
        <end position="97"/>
    </location>
</feature>
<gene>
    <name evidence="2" type="ORF">EPUL_004999</name>
</gene>
<feature type="compositionally biased region" description="Polar residues" evidence="1">
    <location>
        <begin position="1"/>
        <end position="11"/>
    </location>
</feature>
<sequence>MSKINLSQPEPSTKKSLKLSEDLKPGSSSLTLAPKRKFNLESSTQYHSLQPQSSTNVMNKEGAINVYRPVALSEFLSTNLGRKPDGPLREASSIIPS</sequence>
<reference evidence="2 3" key="1">
    <citation type="submission" date="2017-10" db="EMBL/GenBank/DDBJ databases">
        <title>Development of genomic resources for the powdery mildew, Erysiphe pulchra.</title>
        <authorList>
            <person name="Wadl P.A."/>
            <person name="Mack B.M."/>
            <person name="Moore G."/>
            <person name="Beltz S.B."/>
        </authorList>
    </citation>
    <scope>NUCLEOTIDE SEQUENCE [LARGE SCALE GENOMIC DNA]</scope>
    <source>
        <strain evidence="2">Cflorida</strain>
    </source>
</reference>
<evidence type="ECO:0000256" key="1">
    <source>
        <dbReference type="SAM" id="MobiDB-lite"/>
    </source>
</evidence>
<protein>
    <submittedName>
        <fullName evidence="2">Uncharacterized protein</fullName>
    </submittedName>
</protein>
<feature type="region of interest" description="Disordered" evidence="1">
    <location>
        <begin position="1"/>
        <end position="34"/>
    </location>
</feature>